<dbReference type="RefSeq" id="WP_043413469.1">
    <property type="nucleotide sequence ID" value="NZ_CP092427.2"/>
</dbReference>
<reference evidence="1" key="1">
    <citation type="submission" date="2020-07" db="EMBL/GenBank/DDBJ databases">
        <authorList>
            <person name="Pettersson B.M.F."/>
            <person name="Behra P.R.K."/>
            <person name="Ramesh M."/>
            <person name="Das S."/>
            <person name="Dasgupta S."/>
            <person name="Kirsebom L.A."/>
        </authorList>
    </citation>
    <scope>NUCLEOTIDE SEQUENCE</scope>
    <source>
        <strain evidence="1">DSM 45406</strain>
    </source>
</reference>
<gene>
    <name evidence="1" type="ORF">H7H73_31700</name>
    <name evidence="2" type="ORF">MJO55_25720</name>
</gene>
<reference evidence="2" key="3">
    <citation type="submission" date="2022-08" db="EMBL/GenBank/DDBJ databases">
        <title>Whole genome sequencing of non-tuberculosis mycobacteria type-strains.</title>
        <authorList>
            <person name="Igarashi Y."/>
            <person name="Osugi A."/>
            <person name="Mitarai S."/>
        </authorList>
    </citation>
    <scope>NUCLEOTIDE SEQUENCE</scope>
    <source>
        <strain evidence="2">JCM 16372</strain>
    </source>
</reference>
<proteinExistence type="predicted"/>
<accession>A0A9X2YIK5</accession>
<dbReference type="EMBL" id="CP092427">
    <property type="protein sequence ID" value="ULP36540.1"/>
    <property type="molecule type" value="Genomic_DNA"/>
</dbReference>
<dbReference type="Proteomes" id="UP001055159">
    <property type="component" value="Chromosome"/>
</dbReference>
<name>A0A9X2YIK5_9MYCO</name>
<sequence>MTNKPFEPKDGTIELVPNKLNLGYVVTADDREALAIYLETPDLGAFQILVAPESAPVIAEQLSTMHREIDDYRRDWREIHGGAK</sequence>
<evidence type="ECO:0000313" key="3">
    <source>
        <dbReference type="Proteomes" id="UP001055159"/>
    </source>
</evidence>
<organism evidence="1 4">
    <name type="scientific">Mycolicibacterium rufum</name>
    <dbReference type="NCBI Taxonomy" id="318424"/>
    <lineage>
        <taxon>Bacteria</taxon>
        <taxon>Bacillati</taxon>
        <taxon>Actinomycetota</taxon>
        <taxon>Actinomycetes</taxon>
        <taxon>Mycobacteriales</taxon>
        <taxon>Mycobacteriaceae</taxon>
        <taxon>Mycolicibacterium</taxon>
    </lineage>
</organism>
<evidence type="ECO:0000313" key="2">
    <source>
        <dbReference type="EMBL" id="ULP36540.1"/>
    </source>
</evidence>
<evidence type="ECO:0000313" key="1">
    <source>
        <dbReference type="EMBL" id="MCV7074164.1"/>
    </source>
</evidence>
<protein>
    <submittedName>
        <fullName evidence="1">Uncharacterized protein</fullName>
    </submittedName>
</protein>
<evidence type="ECO:0000313" key="4">
    <source>
        <dbReference type="Proteomes" id="UP001140272"/>
    </source>
</evidence>
<dbReference type="Proteomes" id="UP001140272">
    <property type="component" value="Unassembled WGS sequence"/>
</dbReference>
<dbReference type="AlphaFoldDB" id="A0A9X2YIK5"/>
<dbReference type="EMBL" id="JACKRN010001034">
    <property type="protein sequence ID" value="MCV7074164.1"/>
    <property type="molecule type" value="Genomic_DNA"/>
</dbReference>
<reference evidence="1" key="2">
    <citation type="journal article" date="2022" name="BMC Genomics">
        <title>Comparative genome analysis of mycobacteria focusing on tRNA and non-coding RNA.</title>
        <authorList>
            <person name="Behra P.R.K."/>
            <person name="Pettersson B.M.F."/>
            <person name="Ramesh M."/>
            <person name="Das S."/>
            <person name="Dasgupta S."/>
            <person name="Kirsebom L.A."/>
        </authorList>
    </citation>
    <scope>NUCLEOTIDE SEQUENCE</scope>
    <source>
        <strain evidence="1">DSM 45406</strain>
    </source>
</reference>
<keyword evidence="3" id="KW-1185">Reference proteome</keyword>